<gene>
    <name evidence="1" type="ORF">Tdes44962_MAKER09872</name>
</gene>
<reference evidence="1 2" key="1">
    <citation type="journal article" date="2018" name="IMA Fungus">
        <title>IMA Genome-F 10: Nine draft genome sequences of Claviceps purpurea s.lat., including C. arundinis, C. humidiphila, and C. cf. spartinae, pseudomolecules for the pitch canker pathogen Fusarium circinatum, draft genome of Davidsoniella eucalypti, Grosmannia galeiformis, Quambalaria eucalypti, and Teratosphaeria destructans.</title>
        <authorList>
            <person name="Wingfield B.D."/>
            <person name="Liu M."/>
            <person name="Nguyen H.D."/>
            <person name="Lane F.A."/>
            <person name="Morgan S.W."/>
            <person name="De Vos L."/>
            <person name="Wilken P.M."/>
            <person name="Duong T.A."/>
            <person name="Aylward J."/>
            <person name="Coetzee M.P."/>
            <person name="Dadej K."/>
            <person name="De Beer Z.W."/>
            <person name="Findlay W."/>
            <person name="Havenga M."/>
            <person name="Kolarik M."/>
            <person name="Menzies J.G."/>
            <person name="Naidoo K."/>
            <person name="Pochopski O."/>
            <person name="Shoukouhi P."/>
            <person name="Santana Q.C."/>
            <person name="Seifert K.A."/>
            <person name="Soal N."/>
            <person name="Steenkamp E.T."/>
            <person name="Tatham C.T."/>
            <person name="van der Nest M.A."/>
            <person name="Wingfield M.J."/>
        </authorList>
    </citation>
    <scope>NUCLEOTIDE SEQUENCE [LARGE SCALE GENOMIC DNA]</scope>
    <source>
        <strain evidence="1">CMW44962</strain>
    </source>
</reference>
<accession>A0A9W7SR31</accession>
<dbReference type="Proteomes" id="UP001138500">
    <property type="component" value="Unassembled WGS sequence"/>
</dbReference>
<comment type="caution">
    <text evidence="1">The sequence shown here is derived from an EMBL/GenBank/DDBJ whole genome shotgun (WGS) entry which is preliminary data.</text>
</comment>
<evidence type="ECO:0000313" key="1">
    <source>
        <dbReference type="EMBL" id="KAH9827007.1"/>
    </source>
</evidence>
<organism evidence="1 2">
    <name type="scientific">Teratosphaeria destructans</name>
    <dbReference type="NCBI Taxonomy" id="418781"/>
    <lineage>
        <taxon>Eukaryota</taxon>
        <taxon>Fungi</taxon>
        <taxon>Dikarya</taxon>
        <taxon>Ascomycota</taxon>
        <taxon>Pezizomycotina</taxon>
        <taxon>Dothideomycetes</taxon>
        <taxon>Dothideomycetidae</taxon>
        <taxon>Mycosphaerellales</taxon>
        <taxon>Teratosphaeriaceae</taxon>
        <taxon>Teratosphaeria</taxon>
    </lineage>
</organism>
<proteinExistence type="predicted"/>
<dbReference type="EMBL" id="RIBY02001928">
    <property type="protein sequence ID" value="KAH9827007.1"/>
    <property type="molecule type" value="Genomic_DNA"/>
</dbReference>
<keyword evidence="2" id="KW-1185">Reference proteome</keyword>
<reference evidence="1 2" key="2">
    <citation type="journal article" date="2021" name="Curr. Genet.">
        <title>Genetic response to nitrogen starvation in the aggressive Eucalyptus foliar pathogen Teratosphaeria destructans.</title>
        <authorList>
            <person name="Havenga M."/>
            <person name="Wingfield B.D."/>
            <person name="Wingfield M.J."/>
            <person name="Dreyer L.L."/>
            <person name="Roets F."/>
            <person name="Aylward J."/>
        </authorList>
    </citation>
    <scope>NUCLEOTIDE SEQUENCE [LARGE SCALE GENOMIC DNA]</scope>
    <source>
        <strain evidence="1">CMW44962</strain>
    </source>
</reference>
<evidence type="ECO:0000313" key="2">
    <source>
        <dbReference type="Proteomes" id="UP001138500"/>
    </source>
</evidence>
<sequence>MSRLHDAASQWADVCSLGSGVKRRYGLTTFIWGNSFSASSPLTEGWTMTSSPGTQLIGVVTRFRSPVWSESTMRSTSAVLRPVEAG</sequence>
<protein>
    <submittedName>
        <fullName evidence="1">Uncharacterized protein</fullName>
    </submittedName>
</protein>
<name>A0A9W7SR31_9PEZI</name>
<dbReference type="AlphaFoldDB" id="A0A9W7SR31"/>